<accession>A0ACA9K3H8</accession>
<gene>
    <name evidence="1" type="ORF">SCALOS_LOCUS1165</name>
</gene>
<sequence>MQISQDIIANSDEQLSTSYDIVNKIRQKCEESRNNEKICREFINLMIFSAEPVIKFLQRQEENERDFVMIEQFKISLLNCKTFVESITQINGSIRYKDATSIRERFRLVMNDYWTCMKNLRLNSNYSTMINIKEQRKIVEDYLINDEIEDRNEYLMKDKNLNRGIFICKRGIDPKRSKLKFDIYPKFNPLIMNNNAGNFHAKFTKHSNWISKFISNLFNDEPVNEVYLEIQYPICELIFSKENLKLPERLIQEVKDSLQDNNPYHKLIKVFEYYGHFIPKKVTLGHKLCRITYLARNSTLPEKKTQEIKYMSHEDFEKSKFENLWVQWEDLIESYGSENSYLLSKDNKTFEQNDLQEWATSCQNNINDLQIISWDELYPLYELLDGKLQQKVKSILGINDLSQNLIVNEKVLMSGVISIKDHYCRVNFTKELTSDNYQIFGKLITPNGESINTALKFKSMTKRGFSVIIDIDETESIYLNSKIYWIMIGLPEFGYYSQNSRGISVLASGNHKFTYICDKQFEDILLQVPEDLPIGSVICATLKYLTDCGPTYIITIDEDYMIKISIRDSDRIEGNGSSDNFESEIDEHSDNDENLIIERVESYEEVIIEYCESSVDDVTIEHSDSDGYVEIINEEDSYSSSESETSELYNNIESSPKSIEVILQWCVLSKYQEIIVDNCEYEFSGLKFGLDLIGMKISEEGNKICILNSFFHNYDEF</sequence>
<keyword evidence="2" id="KW-1185">Reference proteome</keyword>
<name>A0ACA9K3H8_9GLOM</name>
<evidence type="ECO:0000313" key="2">
    <source>
        <dbReference type="Proteomes" id="UP000789860"/>
    </source>
</evidence>
<comment type="caution">
    <text evidence="1">The sequence shown here is derived from an EMBL/GenBank/DDBJ whole genome shotgun (WGS) entry which is preliminary data.</text>
</comment>
<organism evidence="1 2">
    <name type="scientific">Scutellospora calospora</name>
    <dbReference type="NCBI Taxonomy" id="85575"/>
    <lineage>
        <taxon>Eukaryota</taxon>
        <taxon>Fungi</taxon>
        <taxon>Fungi incertae sedis</taxon>
        <taxon>Mucoromycota</taxon>
        <taxon>Glomeromycotina</taxon>
        <taxon>Glomeromycetes</taxon>
        <taxon>Diversisporales</taxon>
        <taxon>Gigasporaceae</taxon>
        <taxon>Scutellospora</taxon>
    </lineage>
</organism>
<reference evidence="1" key="1">
    <citation type="submission" date="2021-06" db="EMBL/GenBank/DDBJ databases">
        <authorList>
            <person name="Kallberg Y."/>
            <person name="Tangrot J."/>
            <person name="Rosling A."/>
        </authorList>
    </citation>
    <scope>NUCLEOTIDE SEQUENCE</scope>
    <source>
        <strain evidence="1">AU212A</strain>
    </source>
</reference>
<proteinExistence type="predicted"/>
<protein>
    <submittedName>
        <fullName evidence="1">2092_t:CDS:1</fullName>
    </submittedName>
</protein>
<dbReference type="Proteomes" id="UP000789860">
    <property type="component" value="Unassembled WGS sequence"/>
</dbReference>
<dbReference type="EMBL" id="CAJVPM010000729">
    <property type="protein sequence ID" value="CAG8450571.1"/>
    <property type="molecule type" value="Genomic_DNA"/>
</dbReference>
<evidence type="ECO:0000313" key="1">
    <source>
        <dbReference type="EMBL" id="CAG8450571.1"/>
    </source>
</evidence>